<evidence type="ECO:0000313" key="1">
    <source>
        <dbReference type="EMBL" id="HIU48922.1"/>
    </source>
</evidence>
<dbReference type="Proteomes" id="UP000824111">
    <property type="component" value="Unassembled WGS sequence"/>
</dbReference>
<dbReference type="SUPFAM" id="SSF54211">
    <property type="entry name" value="Ribosomal protein S5 domain 2-like"/>
    <property type="match status" value="1"/>
</dbReference>
<sequence length="371" mass="40399">MLLKDLKDEYVRRMGGTEEEVSVFFSGASLDLLGGPAQPFGGLAVSTALSAGTYAMLGPAREATITLQESKSDLMLSCDIDKLGLYKEKDWGAPIFKTLENLNNSQYPLSGANLLFRHSIDDPSFYAANIAAAAAMTNAAIQPADALRACALNGEQHQSKTGILASAAGRAGTLMLINAKNYDYSYIRFQIPTYKLVFTVFENKKPKNLQPEFEKCFDLLKKKLPALSSIQDLKKGDIELNSAYLQDYKPFAEFALHECQRVLWATEALRGARPSALSNFGLLLYESGRELLPLFGKSEKALKILSDVAAQTELAEGSRVLDNGRGIFSLVNDAHVDAFTERIKAAVTEQASAAPVFYICKPADSGIQITT</sequence>
<dbReference type="InterPro" id="IPR020568">
    <property type="entry name" value="Ribosomal_Su5_D2-typ_SF"/>
</dbReference>
<evidence type="ECO:0000313" key="2">
    <source>
        <dbReference type="Proteomes" id="UP000824111"/>
    </source>
</evidence>
<dbReference type="AlphaFoldDB" id="A0A9D1S724"/>
<accession>A0A9D1S724</accession>
<reference evidence="1" key="2">
    <citation type="journal article" date="2021" name="PeerJ">
        <title>Extensive microbial diversity within the chicken gut microbiome revealed by metagenomics and culture.</title>
        <authorList>
            <person name="Gilroy R."/>
            <person name="Ravi A."/>
            <person name="Getino M."/>
            <person name="Pursley I."/>
            <person name="Horton D.L."/>
            <person name="Alikhan N.F."/>
            <person name="Baker D."/>
            <person name="Gharbi K."/>
            <person name="Hall N."/>
            <person name="Watson M."/>
            <person name="Adriaenssens E.M."/>
            <person name="Foster-Nyarko E."/>
            <person name="Jarju S."/>
            <person name="Secka A."/>
            <person name="Antonio M."/>
            <person name="Oren A."/>
            <person name="Chaudhuri R.R."/>
            <person name="La Ragione R."/>
            <person name="Hildebrand F."/>
            <person name="Pallen M.J."/>
        </authorList>
    </citation>
    <scope>NUCLEOTIDE SEQUENCE</scope>
    <source>
        <strain evidence="1">ChiSjej4B22-9803</strain>
    </source>
</reference>
<evidence type="ECO:0008006" key="3">
    <source>
        <dbReference type="Google" id="ProtNLM"/>
    </source>
</evidence>
<protein>
    <recommendedName>
        <fullName evidence="3">Galactokinase</fullName>
    </recommendedName>
</protein>
<name>A0A9D1S724_9FIRM</name>
<dbReference type="EMBL" id="DVND01000159">
    <property type="protein sequence ID" value="HIU48922.1"/>
    <property type="molecule type" value="Genomic_DNA"/>
</dbReference>
<dbReference type="Gene3D" id="3.30.70.890">
    <property type="entry name" value="GHMP kinase, C-terminal domain"/>
    <property type="match status" value="1"/>
</dbReference>
<comment type="caution">
    <text evidence="1">The sequence shown here is derived from an EMBL/GenBank/DDBJ whole genome shotgun (WGS) entry which is preliminary data.</text>
</comment>
<reference evidence="1" key="1">
    <citation type="submission" date="2020-10" db="EMBL/GenBank/DDBJ databases">
        <authorList>
            <person name="Gilroy R."/>
        </authorList>
    </citation>
    <scope>NUCLEOTIDE SEQUENCE</scope>
    <source>
        <strain evidence="1">ChiSjej4B22-9803</strain>
    </source>
</reference>
<dbReference type="InterPro" id="IPR014721">
    <property type="entry name" value="Ribsml_uS5_D2-typ_fold_subgr"/>
</dbReference>
<dbReference type="InterPro" id="IPR036554">
    <property type="entry name" value="GHMP_kinase_C_sf"/>
</dbReference>
<gene>
    <name evidence="1" type="ORF">IAB04_06125</name>
</gene>
<organism evidence="1 2">
    <name type="scientific">Candidatus Avimonoglobus intestinipullorum</name>
    <dbReference type="NCBI Taxonomy" id="2840699"/>
    <lineage>
        <taxon>Bacteria</taxon>
        <taxon>Bacillati</taxon>
        <taxon>Bacillota</taxon>
        <taxon>Clostridia</taxon>
        <taxon>Eubacteriales</taxon>
        <taxon>Candidatus Avimonoglobus</taxon>
    </lineage>
</organism>
<dbReference type="SUPFAM" id="SSF55060">
    <property type="entry name" value="GHMP Kinase, C-terminal domain"/>
    <property type="match status" value="1"/>
</dbReference>
<dbReference type="Gene3D" id="3.30.230.10">
    <property type="match status" value="1"/>
</dbReference>
<proteinExistence type="predicted"/>